<gene>
    <name evidence="2" type="ORF">Ae201684_019091</name>
</gene>
<comment type="caution">
    <text evidence="2">The sequence shown here is derived from an EMBL/GenBank/DDBJ whole genome shotgun (WGS) entry which is preliminary data.</text>
</comment>
<reference evidence="2 3" key="1">
    <citation type="submission" date="2019-07" db="EMBL/GenBank/DDBJ databases">
        <title>Genomics analysis of Aphanomyces spp. identifies a new class of oomycete effector associated with host adaptation.</title>
        <authorList>
            <person name="Gaulin E."/>
        </authorList>
    </citation>
    <scope>NUCLEOTIDE SEQUENCE [LARGE SCALE GENOMIC DNA]</scope>
    <source>
        <strain evidence="2 3">ATCC 201684</strain>
    </source>
</reference>
<name>A0A6G0W3H8_9STRA</name>
<evidence type="ECO:0000259" key="1">
    <source>
        <dbReference type="Pfam" id="PF13358"/>
    </source>
</evidence>
<dbReference type="VEuPathDB" id="FungiDB:AeMF1_019376"/>
<dbReference type="Gene3D" id="3.30.420.10">
    <property type="entry name" value="Ribonuclease H-like superfamily/Ribonuclease H"/>
    <property type="match status" value="1"/>
</dbReference>
<dbReference type="GO" id="GO:0003676">
    <property type="term" value="F:nucleic acid binding"/>
    <property type="evidence" value="ECO:0007669"/>
    <property type="project" value="InterPro"/>
</dbReference>
<feature type="domain" description="Tc1-like transposase DDE" evidence="1">
    <location>
        <begin position="2"/>
        <end position="109"/>
    </location>
</feature>
<proteinExistence type="predicted"/>
<evidence type="ECO:0000313" key="3">
    <source>
        <dbReference type="Proteomes" id="UP000481153"/>
    </source>
</evidence>
<dbReference type="PANTHER" id="PTHR23022">
    <property type="entry name" value="TRANSPOSABLE ELEMENT-RELATED"/>
    <property type="match status" value="1"/>
</dbReference>
<accession>A0A6G0W3H8</accession>
<organism evidence="2 3">
    <name type="scientific">Aphanomyces euteiches</name>
    <dbReference type="NCBI Taxonomy" id="100861"/>
    <lineage>
        <taxon>Eukaryota</taxon>
        <taxon>Sar</taxon>
        <taxon>Stramenopiles</taxon>
        <taxon>Oomycota</taxon>
        <taxon>Saprolegniomycetes</taxon>
        <taxon>Saprolegniales</taxon>
        <taxon>Verrucalvaceae</taxon>
        <taxon>Aphanomyces</taxon>
    </lineage>
</organism>
<dbReference type="Pfam" id="PF13358">
    <property type="entry name" value="DDE_3"/>
    <property type="match status" value="1"/>
</dbReference>
<dbReference type="InterPro" id="IPR052338">
    <property type="entry name" value="Transposase_5"/>
</dbReference>
<keyword evidence="3" id="KW-1185">Reference proteome</keyword>
<dbReference type="EMBL" id="VJMJ01000389">
    <property type="protein sequence ID" value="KAF0721537.1"/>
    <property type="molecule type" value="Genomic_DNA"/>
</dbReference>
<dbReference type="InterPro" id="IPR038717">
    <property type="entry name" value="Tc1-like_DDE_dom"/>
</dbReference>
<protein>
    <recommendedName>
        <fullName evidence="1">Tc1-like transposase DDE domain-containing protein</fullName>
    </recommendedName>
</protein>
<dbReference type="PANTHER" id="PTHR23022:SF129">
    <property type="entry name" value="TRANSPOSABLE ELEMENT TC3 TRANSPOSASE"/>
    <property type="match status" value="1"/>
</dbReference>
<dbReference type="AlphaFoldDB" id="A0A6G0W3H8"/>
<evidence type="ECO:0000313" key="2">
    <source>
        <dbReference type="EMBL" id="KAF0721537.1"/>
    </source>
</evidence>
<dbReference type="Proteomes" id="UP000481153">
    <property type="component" value="Unassembled WGS sequence"/>
</dbReference>
<dbReference type="InterPro" id="IPR036397">
    <property type="entry name" value="RNaseH_sf"/>
</dbReference>
<sequence length="149" mass="16682">MVWGAFSGHGKSELAILDGNQDADNYIHTLGDHLFPFGHSAYGPNFVFMQDGASIHRAKTTIKFLNDQGVQLFDHPALSPDLNPIEKVWGMMARKVYENGEQYSSRNELIRAVKLAWSQIDQNYLDKLISSIPKRCVAVLQGKGSVINY</sequence>